<evidence type="ECO:0000313" key="3">
    <source>
        <dbReference type="Proteomes" id="UP001066276"/>
    </source>
</evidence>
<reference evidence="2" key="1">
    <citation type="journal article" date="2022" name="bioRxiv">
        <title>Sequencing and chromosome-scale assembly of the giantPleurodeles waltlgenome.</title>
        <authorList>
            <person name="Brown T."/>
            <person name="Elewa A."/>
            <person name="Iarovenko S."/>
            <person name="Subramanian E."/>
            <person name="Araus A.J."/>
            <person name="Petzold A."/>
            <person name="Susuki M."/>
            <person name="Suzuki K.-i.T."/>
            <person name="Hayashi T."/>
            <person name="Toyoda A."/>
            <person name="Oliveira C."/>
            <person name="Osipova E."/>
            <person name="Leigh N.D."/>
            <person name="Simon A."/>
            <person name="Yun M.H."/>
        </authorList>
    </citation>
    <scope>NUCLEOTIDE SEQUENCE</scope>
    <source>
        <strain evidence="2">20211129_DDA</strain>
        <tissue evidence="2">Liver</tissue>
    </source>
</reference>
<proteinExistence type="predicted"/>
<evidence type="ECO:0000256" key="1">
    <source>
        <dbReference type="SAM" id="MobiDB-lite"/>
    </source>
</evidence>
<feature type="region of interest" description="Disordered" evidence="1">
    <location>
        <begin position="80"/>
        <end position="116"/>
    </location>
</feature>
<protein>
    <recommendedName>
        <fullName evidence="4">Peptidase A2 domain-containing protein</fullName>
    </recommendedName>
</protein>
<keyword evidence="3" id="KW-1185">Reference proteome</keyword>
<evidence type="ECO:0008006" key="4">
    <source>
        <dbReference type="Google" id="ProtNLM"/>
    </source>
</evidence>
<organism evidence="2 3">
    <name type="scientific">Pleurodeles waltl</name>
    <name type="common">Iberian ribbed newt</name>
    <dbReference type="NCBI Taxonomy" id="8319"/>
    <lineage>
        <taxon>Eukaryota</taxon>
        <taxon>Metazoa</taxon>
        <taxon>Chordata</taxon>
        <taxon>Craniata</taxon>
        <taxon>Vertebrata</taxon>
        <taxon>Euteleostomi</taxon>
        <taxon>Amphibia</taxon>
        <taxon>Batrachia</taxon>
        <taxon>Caudata</taxon>
        <taxon>Salamandroidea</taxon>
        <taxon>Salamandridae</taxon>
        <taxon>Pleurodelinae</taxon>
        <taxon>Pleurodeles</taxon>
    </lineage>
</organism>
<evidence type="ECO:0000313" key="2">
    <source>
        <dbReference type="EMBL" id="KAJ1153084.1"/>
    </source>
</evidence>
<comment type="caution">
    <text evidence="2">The sequence shown here is derived from an EMBL/GenBank/DDBJ whole genome shotgun (WGS) entry which is preliminary data.</text>
</comment>
<name>A0AAV7RLD6_PLEWA</name>
<dbReference type="Proteomes" id="UP001066276">
    <property type="component" value="Chromosome 5"/>
</dbReference>
<dbReference type="AlphaFoldDB" id="A0AAV7RLD6"/>
<accession>A0AAV7RLD6</accession>
<dbReference type="EMBL" id="JANPWB010000009">
    <property type="protein sequence ID" value="KAJ1153084.1"/>
    <property type="molecule type" value="Genomic_DNA"/>
</dbReference>
<gene>
    <name evidence="2" type="ORF">NDU88_005851</name>
</gene>
<feature type="region of interest" description="Disordered" evidence="1">
    <location>
        <begin position="1"/>
        <end position="25"/>
    </location>
</feature>
<sequence length="200" mass="22370">METGRARTMKQAHHLAGGQNKPDRPSLLLKERHAQTCYRCGLEYPHADMCPALGHRCRKCNHDNHFASVGMNGNVKAEKNRPARLRAAESRHARHVEAQNRRSSADSDATSKKGTNERLYLMSDVSMPARTTEHVQLVDKCQMQKTATVEIQIGSHITRFVLDNGTTCTIMCLSEYEKIKSKPLLIPSTVNCSCGERGNQ</sequence>